<organism evidence="6">
    <name type="scientific">Burkholderia stagnalis</name>
    <dbReference type="NCBI Taxonomy" id="1503054"/>
    <lineage>
        <taxon>Bacteria</taxon>
        <taxon>Pseudomonadati</taxon>
        <taxon>Pseudomonadota</taxon>
        <taxon>Betaproteobacteria</taxon>
        <taxon>Burkholderiales</taxon>
        <taxon>Burkholderiaceae</taxon>
        <taxon>Burkholderia</taxon>
        <taxon>Burkholderia cepacia complex</taxon>
    </lineage>
</organism>
<dbReference type="InterPro" id="IPR007450">
    <property type="entry name" value="BamE_dom"/>
</dbReference>
<dbReference type="GO" id="GO:0019867">
    <property type="term" value="C:outer membrane"/>
    <property type="evidence" value="ECO:0007669"/>
    <property type="project" value="InterPro"/>
</dbReference>
<dbReference type="STRING" id="1503054.WT74_08515"/>
<evidence type="ECO:0000256" key="3">
    <source>
        <dbReference type="SAM" id="SignalP"/>
    </source>
</evidence>
<dbReference type="Proteomes" id="UP000068603">
    <property type="component" value="Unassembled WGS sequence"/>
</dbReference>
<name>A0A106FHQ5_9BURK</name>
<evidence type="ECO:0000313" key="9">
    <source>
        <dbReference type="Proteomes" id="UP000281098"/>
    </source>
</evidence>
<sequence length="179" mass="19277">MRKLLLTALTACAAGFLVAGCDDQKVADAVNAIKPDNLAFGKLQPGVSTVEDVLRDAGKPEMVRQNEDGSQRFEYPRGPFGTSTYMLDFGPDGRLVSITQALTADNIAKVVPGMSKDDVRQLLGKPTSVAQYALSHEEVWSWHWAEGGVSGDAMFNAHFSPGGIVIRTSRSEAPGRERP</sequence>
<keyword evidence="9" id="KW-1185">Reference proteome</keyword>
<dbReference type="Proteomes" id="UP000473470">
    <property type="component" value="Unassembled WGS sequence"/>
</dbReference>
<reference evidence="7 9" key="2">
    <citation type="submission" date="2018-08" db="EMBL/GenBank/DDBJ databases">
        <title>Comparative analysis of Burkholderia isolates from Puerto Rico.</title>
        <authorList>
            <person name="Hall C."/>
            <person name="Sahl J."/>
            <person name="Wagner D."/>
        </authorList>
    </citation>
    <scope>NUCLEOTIDE SEQUENCE [LARGE SCALE GENOMIC DNA]</scope>
    <source>
        <strain evidence="7 9">Bp8966</strain>
    </source>
</reference>
<feature type="domain" description="Outer membrane protein assembly factor BamE" evidence="4">
    <location>
        <begin position="102"/>
        <end position="132"/>
    </location>
</feature>
<dbReference type="InterPro" id="IPR037873">
    <property type="entry name" value="BamE-like"/>
</dbReference>
<dbReference type="Proteomes" id="UP000281098">
    <property type="component" value="Unassembled WGS sequence"/>
</dbReference>
<feature type="signal peptide" evidence="3">
    <location>
        <begin position="1"/>
        <end position="19"/>
    </location>
</feature>
<evidence type="ECO:0000313" key="8">
    <source>
        <dbReference type="Proteomes" id="UP000068603"/>
    </source>
</evidence>
<protein>
    <submittedName>
        <fullName evidence="5">Outer membrane protein assembly factor BamE</fullName>
    </submittedName>
</protein>
<accession>A0A106FHQ5</accession>
<reference evidence="5 10" key="3">
    <citation type="submission" date="2019-09" db="EMBL/GenBank/DDBJ databases">
        <title>Draft genome sequences of 48 bacterial type strains from the CCUG.</title>
        <authorList>
            <person name="Tunovic T."/>
            <person name="Pineiro-Iglesias B."/>
            <person name="Unosson C."/>
            <person name="Inganas E."/>
            <person name="Ohlen M."/>
            <person name="Cardew S."/>
            <person name="Jensie-Markopoulos S."/>
            <person name="Salva-Serra F."/>
            <person name="Jaen-Luchoro D."/>
            <person name="Karlsson R."/>
            <person name="Svensson-Stadler L."/>
            <person name="Chun J."/>
            <person name="Moore E."/>
        </authorList>
    </citation>
    <scope>NUCLEOTIDE SEQUENCE [LARGE SCALE GENOMIC DNA]</scope>
    <source>
        <strain evidence="5 10">CCUG 65686</strain>
    </source>
</reference>
<dbReference type="EMBL" id="VZOK01000053">
    <property type="protein sequence ID" value="KAB0634306.1"/>
    <property type="molecule type" value="Genomic_DNA"/>
</dbReference>
<comment type="caution">
    <text evidence="6">The sequence shown here is derived from an EMBL/GenBank/DDBJ whole genome shotgun (WGS) entry which is preliminary data.</text>
</comment>
<evidence type="ECO:0000256" key="1">
    <source>
        <dbReference type="ARBA" id="ARBA00022729"/>
    </source>
</evidence>
<evidence type="ECO:0000313" key="5">
    <source>
        <dbReference type="EMBL" id="KAB0634306.1"/>
    </source>
</evidence>
<dbReference type="RefSeq" id="WP_059560639.1">
    <property type="nucleotide sequence ID" value="NZ_CABVPM010000146.1"/>
</dbReference>
<dbReference type="Gene3D" id="3.30.1450.10">
    <property type="match status" value="1"/>
</dbReference>
<evidence type="ECO:0000259" key="4">
    <source>
        <dbReference type="Pfam" id="PF04355"/>
    </source>
</evidence>
<dbReference type="GeneID" id="93053676"/>
<feature type="chain" id="PRO_5044547868" evidence="3">
    <location>
        <begin position="20"/>
        <end position="179"/>
    </location>
</feature>
<keyword evidence="2" id="KW-0472">Membrane</keyword>
<reference evidence="6 8" key="1">
    <citation type="submission" date="2015-11" db="EMBL/GenBank/DDBJ databases">
        <title>Expanding the genomic diversity of Burkholderia species for the development of highly accurate diagnostics.</title>
        <authorList>
            <person name="Sahl J."/>
            <person name="Keim P."/>
            <person name="Wagner D."/>
        </authorList>
    </citation>
    <scope>NUCLEOTIDE SEQUENCE [LARGE SCALE GENOMIC DNA]</scope>
    <source>
        <strain evidence="6 8">MSMB1960WGS</strain>
    </source>
</reference>
<proteinExistence type="predicted"/>
<dbReference type="AlphaFoldDB" id="A0A106FHQ5"/>
<dbReference type="KEGG" id="bstg:WT74_08515"/>
<dbReference type="PROSITE" id="PS51257">
    <property type="entry name" value="PROKAR_LIPOPROTEIN"/>
    <property type="match status" value="1"/>
</dbReference>
<evidence type="ECO:0000313" key="7">
    <source>
        <dbReference type="EMBL" id="RQY96339.1"/>
    </source>
</evidence>
<keyword evidence="1 3" id="KW-0732">Signal</keyword>
<dbReference type="Pfam" id="PF04355">
    <property type="entry name" value="BamE"/>
    <property type="match status" value="1"/>
</dbReference>
<dbReference type="EMBL" id="QTPM01000006">
    <property type="protein sequence ID" value="RQY96339.1"/>
    <property type="molecule type" value="Genomic_DNA"/>
</dbReference>
<dbReference type="EMBL" id="LPHB01000047">
    <property type="protein sequence ID" value="KWA62093.1"/>
    <property type="molecule type" value="Genomic_DNA"/>
</dbReference>
<evidence type="ECO:0000313" key="10">
    <source>
        <dbReference type="Proteomes" id="UP000473470"/>
    </source>
</evidence>
<evidence type="ECO:0000313" key="6">
    <source>
        <dbReference type="EMBL" id="KWA62093.1"/>
    </source>
</evidence>
<evidence type="ECO:0000256" key="2">
    <source>
        <dbReference type="ARBA" id="ARBA00023136"/>
    </source>
</evidence>
<gene>
    <name evidence="7" type="ORF">DF017_06700</name>
    <name evidence="5" type="ORF">F7R25_27035</name>
    <name evidence="6" type="ORF">WT44_15710</name>
</gene>